<gene>
    <name evidence="1" type="ORF">GWK47_020840</name>
</gene>
<name>A0A8J5CES2_CHIOP</name>
<keyword evidence="2" id="KW-1185">Reference proteome</keyword>
<accession>A0A8J5CES2</accession>
<protein>
    <submittedName>
        <fullName evidence="1">Uncharacterized protein</fullName>
    </submittedName>
</protein>
<dbReference type="Proteomes" id="UP000770661">
    <property type="component" value="Unassembled WGS sequence"/>
</dbReference>
<reference evidence="1" key="1">
    <citation type="submission" date="2020-07" db="EMBL/GenBank/DDBJ databases">
        <title>The High-quality genome of the commercially important snow crab, Chionoecetes opilio.</title>
        <authorList>
            <person name="Jeong J.-H."/>
            <person name="Ryu S."/>
        </authorList>
    </citation>
    <scope>NUCLEOTIDE SEQUENCE</scope>
    <source>
        <strain evidence="1">MADBK_172401_WGS</strain>
        <tissue evidence="1">Digestive gland</tissue>
    </source>
</reference>
<organism evidence="1 2">
    <name type="scientific">Chionoecetes opilio</name>
    <name type="common">Atlantic snow crab</name>
    <name type="synonym">Cancer opilio</name>
    <dbReference type="NCBI Taxonomy" id="41210"/>
    <lineage>
        <taxon>Eukaryota</taxon>
        <taxon>Metazoa</taxon>
        <taxon>Ecdysozoa</taxon>
        <taxon>Arthropoda</taxon>
        <taxon>Crustacea</taxon>
        <taxon>Multicrustacea</taxon>
        <taxon>Malacostraca</taxon>
        <taxon>Eumalacostraca</taxon>
        <taxon>Eucarida</taxon>
        <taxon>Decapoda</taxon>
        <taxon>Pleocyemata</taxon>
        <taxon>Brachyura</taxon>
        <taxon>Eubrachyura</taxon>
        <taxon>Majoidea</taxon>
        <taxon>Majidae</taxon>
        <taxon>Chionoecetes</taxon>
    </lineage>
</organism>
<dbReference type="AlphaFoldDB" id="A0A8J5CES2"/>
<comment type="caution">
    <text evidence="1">The sequence shown here is derived from an EMBL/GenBank/DDBJ whole genome shotgun (WGS) entry which is preliminary data.</text>
</comment>
<dbReference type="EMBL" id="JACEEZ010023409">
    <property type="protein sequence ID" value="KAG0711316.1"/>
    <property type="molecule type" value="Genomic_DNA"/>
</dbReference>
<evidence type="ECO:0000313" key="2">
    <source>
        <dbReference type="Proteomes" id="UP000770661"/>
    </source>
</evidence>
<evidence type="ECO:0000313" key="1">
    <source>
        <dbReference type="EMBL" id="KAG0711316.1"/>
    </source>
</evidence>
<sequence length="131" mass="14862">MPVIFLPSNAVVLNLGSIEPQGFDPSCLAAMVPMPRNYQPRNILTTDGKPTWRRHLNHRIETGCSIRTACNLLEMLSLGPSRRLMGGRSCLSTRTSRRFSLMGQEHFIEEYSIKISRMFYGCRRELSGGWS</sequence>
<dbReference type="OrthoDB" id="6377204at2759"/>
<proteinExistence type="predicted"/>